<dbReference type="Proteomes" id="UP000198688">
    <property type="component" value="Chromosome I"/>
</dbReference>
<keyword evidence="2" id="KW-1185">Reference proteome</keyword>
<dbReference type="NCBIfam" id="NF040566">
    <property type="entry name" value="SCO2522_fam"/>
    <property type="match status" value="1"/>
</dbReference>
<organism evidence="1 2">
    <name type="scientific">Actinoplanes derwentensis</name>
    <dbReference type="NCBI Taxonomy" id="113562"/>
    <lineage>
        <taxon>Bacteria</taxon>
        <taxon>Bacillati</taxon>
        <taxon>Actinomycetota</taxon>
        <taxon>Actinomycetes</taxon>
        <taxon>Micromonosporales</taxon>
        <taxon>Micromonosporaceae</taxon>
        <taxon>Actinoplanes</taxon>
    </lineage>
</organism>
<dbReference type="InterPro" id="IPR049747">
    <property type="entry name" value="SCO2522-like"/>
</dbReference>
<dbReference type="STRING" id="113562.SAMN04489716_0891"/>
<dbReference type="EMBL" id="LT629758">
    <property type="protein sequence ID" value="SDS48741.1"/>
    <property type="molecule type" value="Genomic_DNA"/>
</dbReference>
<name>A0A1H1SLD7_9ACTN</name>
<sequence length="322" mass="35047">MGRPVTTADDLAAELGTPVSAIRSVALSHLSIELGHLYMNDFLAGADRLRQQFRRVAPWAQSARRQTADTLPRGRPRISTCFLIDDYFTRFSTPREVVVSLVAAAADAGLTIDYVARESGCARAGTVEVARLVQDHLVDEPAEGANGRPAATVSGWLSNGQRSPVGSAAAMGAPRQWQPPRQSAVQNHSIFVDIELWSGPDDDRLWSCPFLAAVWQLQRLGLVRHLGEPVAVPVPMAPADLPSEWELMPPIVRLNPDAAPFHAYRTFTAMDGRFLPIEMSVRTILGNVAIDPAAAGQVRDRARGEGLDLPEETVDRIGYVFV</sequence>
<dbReference type="AlphaFoldDB" id="A0A1H1SLD7"/>
<evidence type="ECO:0000313" key="1">
    <source>
        <dbReference type="EMBL" id="SDS48741.1"/>
    </source>
</evidence>
<gene>
    <name evidence="1" type="ORF">SAMN04489716_0891</name>
</gene>
<reference evidence="1 2" key="1">
    <citation type="submission" date="2016-10" db="EMBL/GenBank/DDBJ databases">
        <authorList>
            <person name="de Groot N.N."/>
        </authorList>
    </citation>
    <scope>NUCLEOTIDE SEQUENCE [LARGE SCALE GENOMIC DNA]</scope>
    <source>
        <strain evidence="1 2">DSM 43941</strain>
    </source>
</reference>
<accession>A0A1H1SLD7</accession>
<evidence type="ECO:0000313" key="2">
    <source>
        <dbReference type="Proteomes" id="UP000198688"/>
    </source>
</evidence>
<protein>
    <submittedName>
        <fullName evidence="1">Uncharacterized protein</fullName>
    </submittedName>
</protein>
<proteinExistence type="predicted"/>